<evidence type="ECO:0008006" key="3">
    <source>
        <dbReference type="Google" id="ProtNLM"/>
    </source>
</evidence>
<name>A0AAW8EWV4_9MICO</name>
<organism evidence="1 2">
    <name type="scientific">Microbacterium natoriense</name>
    <dbReference type="NCBI Taxonomy" id="284570"/>
    <lineage>
        <taxon>Bacteria</taxon>
        <taxon>Bacillati</taxon>
        <taxon>Actinomycetota</taxon>
        <taxon>Actinomycetes</taxon>
        <taxon>Micrococcales</taxon>
        <taxon>Microbacteriaceae</taxon>
        <taxon>Microbacterium</taxon>
    </lineage>
</organism>
<sequence>MTRLQMIAQLWDGEHHRRSIDAERTLRSPLPVIRRVGFASLHGGTGCTTAAHAATSMLAGRRDRGVLFVDATGRTTPSAAPVLGPVTLPAPVWPGGVDAWRERCEPEYREREITITDWGVLGAPELTAVAAHSHVLCLTTGVERLAVQQAVDVAAALIAAGTPTLIVASGLRGRITAAAKRMLASSPIPQVTLPHDRHAHPSGASTLAASVLGAEIVRLCTAPRHLGSAA</sequence>
<dbReference type="InterPro" id="IPR027417">
    <property type="entry name" value="P-loop_NTPase"/>
</dbReference>
<keyword evidence="2" id="KW-1185">Reference proteome</keyword>
<dbReference type="Proteomes" id="UP001244427">
    <property type="component" value="Unassembled WGS sequence"/>
</dbReference>
<dbReference type="EMBL" id="JAUSXV010000001">
    <property type="protein sequence ID" value="MDQ0647487.1"/>
    <property type="molecule type" value="Genomic_DNA"/>
</dbReference>
<gene>
    <name evidence="1" type="ORF">QFZ53_001683</name>
</gene>
<proteinExistence type="predicted"/>
<evidence type="ECO:0000313" key="1">
    <source>
        <dbReference type="EMBL" id="MDQ0647487.1"/>
    </source>
</evidence>
<accession>A0AAW8EWV4</accession>
<reference evidence="1 2" key="1">
    <citation type="submission" date="2023-07" db="EMBL/GenBank/DDBJ databases">
        <title>Comparative genomics of wheat-associated soil bacteria to identify genetic determinants of phenazine resistance.</title>
        <authorList>
            <person name="Mouncey N."/>
        </authorList>
    </citation>
    <scope>NUCLEOTIDE SEQUENCE [LARGE SCALE GENOMIC DNA]</scope>
    <source>
        <strain evidence="1 2">W4I9-1</strain>
    </source>
</reference>
<comment type="caution">
    <text evidence="1">The sequence shown here is derived from an EMBL/GenBank/DDBJ whole genome shotgun (WGS) entry which is preliminary data.</text>
</comment>
<protein>
    <recommendedName>
        <fullName evidence="3">XdhC Rossmann domain-containing protein</fullName>
    </recommendedName>
</protein>
<dbReference type="SUPFAM" id="SSF52540">
    <property type="entry name" value="P-loop containing nucleoside triphosphate hydrolases"/>
    <property type="match status" value="1"/>
</dbReference>
<dbReference type="AlphaFoldDB" id="A0AAW8EWV4"/>
<dbReference type="RefSeq" id="WP_307295414.1">
    <property type="nucleotide sequence ID" value="NZ_JAUSXV010000001.1"/>
</dbReference>
<evidence type="ECO:0000313" key="2">
    <source>
        <dbReference type="Proteomes" id="UP001244427"/>
    </source>
</evidence>